<dbReference type="PIRSF" id="PIRSF000429">
    <property type="entry name" value="Ac-CoA_Ac_transf"/>
    <property type="match status" value="1"/>
</dbReference>
<evidence type="ECO:0000256" key="3">
    <source>
        <dbReference type="ARBA" id="ARBA00023315"/>
    </source>
</evidence>
<evidence type="ECO:0000259" key="6">
    <source>
        <dbReference type="Pfam" id="PF00108"/>
    </source>
</evidence>
<feature type="active site" description="Acyl-thioester intermediate" evidence="4">
    <location>
        <position position="89"/>
    </location>
</feature>
<feature type="active site" description="Proton acceptor" evidence="4">
    <location>
        <position position="379"/>
    </location>
</feature>
<evidence type="ECO:0000256" key="1">
    <source>
        <dbReference type="ARBA" id="ARBA00010982"/>
    </source>
</evidence>
<dbReference type="InterPro" id="IPR020617">
    <property type="entry name" value="Thiolase_C"/>
</dbReference>
<name>A0A5C1E478_9RHOO</name>
<dbReference type="InterPro" id="IPR020616">
    <property type="entry name" value="Thiolase_N"/>
</dbReference>
<evidence type="ECO:0000259" key="7">
    <source>
        <dbReference type="Pfam" id="PF02803"/>
    </source>
</evidence>
<evidence type="ECO:0000256" key="5">
    <source>
        <dbReference type="RuleBase" id="RU003557"/>
    </source>
</evidence>
<dbReference type="Pfam" id="PF00108">
    <property type="entry name" value="Thiolase_N"/>
    <property type="match status" value="1"/>
</dbReference>
<dbReference type="SUPFAM" id="SSF53901">
    <property type="entry name" value="Thiolase-like"/>
    <property type="match status" value="2"/>
</dbReference>
<dbReference type="EMBL" id="CP022579">
    <property type="protein sequence ID" value="QEL63660.1"/>
    <property type="molecule type" value="Genomic_DNA"/>
</dbReference>
<accession>A0A5C1E478</accession>
<evidence type="ECO:0000313" key="9">
    <source>
        <dbReference type="Proteomes" id="UP000323671"/>
    </source>
</evidence>
<dbReference type="InterPro" id="IPR020610">
    <property type="entry name" value="Thiolase_AS"/>
</dbReference>
<dbReference type="AlphaFoldDB" id="A0A5C1E478"/>
<organism evidence="8 9">
    <name type="scientific">Oryzomicrobium terrae</name>
    <dbReference type="NCBI Taxonomy" id="1735038"/>
    <lineage>
        <taxon>Bacteria</taxon>
        <taxon>Pseudomonadati</taxon>
        <taxon>Pseudomonadota</taxon>
        <taxon>Betaproteobacteria</taxon>
        <taxon>Rhodocyclales</taxon>
        <taxon>Rhodocyclaceae</taxon>
        <taxon>Oryzomicrobium</taxon>
    </lineage>
</organism>
<dbReference type="NCBIfam" id="TIGR01930">
    <property type="entry name" value="AcCoA-C-Actrans"/>
    <property type="match status" value="1"/>
</dbReference>
<evidence type="ECO:0000256" key="2">
    <source>
        <dbReference type="ARBA" id="ARBA00022679"/>
    </source>
</evidence>
<keyword evidence="2 5" id="KW-0808">Transferase</keyword>
<evidence type="ECO:0000256" key="4">
    <source>
        <dbReference type="PIRSR" id="PIRSR000429-1"/>
    </source>
</evidence>
<dbReference type="FunFam" id="3.40.47.10:FF:000010">
    <property type="entry name" value="Acetyl-CoA acetyltransferase (Thiolase)"/>
    <property type="match status" value="1"/>
</dbReference>
<reference evidence="8 9" key="1">
    <citation type="submission" date="2017-07" db="EMBL/GenBank/DDBJ databases">
        <title>Complete genome sequence of Oryzomicrobium terrae TPP412.</title>
        <authorList>
            <person name="Chiu L.-W."/>
            <person name="Lo K.-J."/>
            <person name="Tsai Y.-M."/>
            <person name="Lin S.-S."/>
            <person name="Kuo C.-H."/>
            <person name="Liu C.-T."/>
        </authorList>
    </citation>
    <scope>NUCLEOTIDE SEQUENCE [LARGE SCALE GENOMIC DNA]</scope>
    <source>
        <strain evidence="8 9">TPP412</strain>
    </source>
</reference>
<dbReference type="Gene3D" id="3.40.47.10">
    <property type="match status" value="2"/>
</dbReference>
<dbReference type="PANTHER" id="PTHR18919">
    <property type="entry name" value="ACETYL-COA C-ACYLTRANSFERASE"/>
    <property type="match status" value="1"/>
</dbReference>
<dbReference type="InterPro" id="IPR002155">
    <property type="entry name" value="Thiolase"/>
</dbReference>
<dbReference type="NCBIfam" id="NF005404">
    <property type="entry name" value="PRK06954.1"/>
    <property type="match status" value="1"/>
</dbReference>
<gene>
    <name evidence="8" type="primary">atoB</name>
    <name evidence="8" type="ORF">OTERR_01840</name>
</gene>
<sequence length="393" mass="41002">MSDPIVIVSVARTPMGGFQGDFNSLTAPQLGATAIKAAVERAGIKPEQVEEVVFGNVLQAGVGQAPARQAALGAGLPLSAGCTTIHKVCGSALKSVMMVHDSLLAGSYEIGVAGGQESMSNAPYLLPKARGGYRLGHGQLLDHMFFDGLEDAYQKGRLMGTFAEECAESYGFTREAQDEWAIQSTVRAQKAIKEGLFKWEIAPVTIAGKKGDTVVDQDEQPLKAQVEKIPALKPAFKKDGTVTAANSSSISDGAAAVVLMKESKAKALGLTPIAKIVGHTTHAQEPNLFTTAPVFAMEKLLKKNGWSVADVDLWEINEAFAVVTMAAIKDLKLDPAKVNVHGGACALGHPIGASGARILVTLIGALKQYGKKKGVASLCIGGGEAVAVGVEML</sequence>
<protein>
    <submittedName>
        <fullName evidence="8">Acetyl-CoA C-acetyltransferase</fullName>
    </submittedName>
</protein>
<dbReference type="RefSeq" id="WP_054619724.1">
    <property type="nucleotide sequence ID" value="NZ_CP022579.1"/>
</dbReference>
<dbReference type="InterPro" id="IPR016039">
    <property type="entry name" value="Thiolase-like"/>
</dbReference>
<keyword evidence="9" id="KW-1185">Reference proteome</keyword>
<dbReference type="Proteomes" id="UP000323671">
    <property type="component" value="Chromosome"/>
</dbReference>
<dbReference type="Pfam" id="PF02803">
    <property type="entry name" value="Thiolase_C"/>
    <property type="match status" value="1"/>
</dbReference>
<dbReference type="GO" id="GO:0003988">
    <property type="term" value="F:acetyl-CoA C-acyltransferase activity"/>
    <property type="evidence" value="ECO:0007669"/>
    <property type="project" value="UniProtKB-ARBA"/>
</dbReference>
<dbReference type="PROSITE" id="PS00099">
    <property type="entry name" value="THIOLASE_3"/>
    <property type="match status" value="1"/>
</dbReference>
<proteinExistence type="inferred from homology"/>
<feature type="domain" description="Thiolase C-terminal" evidence="7">
    <location>
        <begin position="270"/>
        <end position="391"/>
    </location>
</feature>
<feature type="active site" description="Proton acceptor" evidence="4">
    <location>
        <position position="349"/>
    </location>
</feature>
<keyword evidence="3 5" id="KW-0012">Acyltransferase</keyword>
<comment type="similarity">
    <text evidence="1 5">Belongs to the thiolase-like superfamily. Thiolase family.</text>
</comment>
<dbReference type="PANTHER" id="PTHR18919:SF138">
    <property type="entry name" value="ACETYL-COA C-ACETYLTRANSFERASE"/>
    <property type="match status" value="1"/>
</dbReference>
<dbReference type="CDD" id="cd00751">
    <property type="entry name" value="thiolase"/>
    <property type="match status" value="1"/>
</dbReference>
<feature type="domain" description="Thiolase N-terminal" evidence="6">
    <location>
        <begin position="5"/>
        <end position="263"/>
    </location>
</feature>
<dbReference type="KEGG" id="otr:OTERR_01840"/>
<evidence type="ECO:0000313" key="8">
    <source>
        <dbReference type="EMBL" id="QEL63660.1"/>
    </source>
</evidence>
<dbReference type="GO" id="GO:0044281">
    <property type="term" value="P:small molecule metabolic process"/>
    <property type="evidence" value="ECO:0007669"/>
    <property type="project" value="UniProtKB-ARBA"/>
</dbReference>